<protein>
    <submittedName>
        <fullName evidence="2">Uncharacterized protein</fullName>
    </submittedName>
</protein>
<evidence type="ECO:0000313" key="2">
    <source>
        <dbReference type="EMBL" id="SEI97298.1"/>
    </source>
</evidence>
<feature type="transmembrane region" description="Helical" evidence="1">
    <location>
        <begin position="126"/>
        <end position="159"/>
    </location>
</feature>
<keyword evidence="1" id="KW-1133">Transmembrane helix</keyword>
<dbReference type="RefSeq" id="WP_063175201.1">
    <property type="nucleotide sequence ID" value="NZ_FNYS01000008.1"/>
</dbReference>
<keyword evidence="1" id="KW-0472">Membrane</keyword>
<name>A0A1H6UYA6_9FLAO</name>
<keyword evidence="1" id="KW-0812">Transmembrane</keyword>
<dbReference type="EMBL" id="FNYS01000008">
    <property type="protein sequence ID" value="SEI97298.1"/>
    <property type="molecule type" value="Genomic_DNA"/>
</dbReference>
<accession>A0A1H6UYA6</accession>
<proteinExistence type="predicted"/>
<organism evidence="2 3">
    <name type="scientific">Myroides marinus</name>
    <dbReference type="NCBI Taxonomy" id="703342"/>
    <lineage>
        <taxon>Bacteria</taxon>
        <taxon>Pseudomonadati</taxon>
        <taxon>Bacteroidota</taxon>
        <taxon>Flavobacteriia</taxon>
        <taxon>Flavobacteriales</taxon>
        <taxon>Flavobacteriaceae</taxon>
        <taxon>Myroides</taxon>
    </lineage>
</organism>
<sequence>MGKDKGPYVFEGEGYEDLELAIMHFEKDYGFTYANDAFTNVKSIAELIDVICAPISKENKEDCTSQQAFYKLKSVLQKYADGAVITPSSQLENLISRENRIATIGSIESELGFELKVLKPTAELSLFLWLVFLGTVVSVFISMYFAMLIGFIWLLSYWIIYSNAKEFKVETVGELVKQMVMNNYFKSRRDPNTINEQEFRKMVISFIADLVGLTEEELLEAQFG</sequence>
<gene>
    <name evidence="2" type="ORF">SAMN04488018_10856</name>
</gene>
<dbReference type="AlphaFoldDB" id="A0A1H6UYA6"/>
<evidence type="ECO:0000256" key="1">
    <source>
        <dbReference type="SAM" id="Phobius"/>
    </source>
</evidence>
<reference evidence="2 3" key="1">
    <citation type="submission" date="2016-10" db="EMBL/GenBank/DDBJ databases">
        <authorList>
            <person name="de Groot N.N."/>
        </authorList>
    </citation>
    <scope>NUCLEOTIDE SEQUENCE [LARGE SCALE GENOMIC DNA]</scope>
    <source>
        <strain evidence="2 3">DSM 23048</strain>
    </source>
</reference>
<dbReference type="Proteomes" id="UP000183077">
    <property type="component" value="Unassembled WGS sequence"/>
</dbReference>
<dbReference type="GeneID" id="82257188"/>
<evidence type="ECO:0000313" key="3">
    <source>
        <dbReference type="Proteomes" id="UP000183077"/>
    </source>
</evidence>